<dbReference type="EMBL" id="JASPKY010000431">
    <property type="protein sequence ID" value="KAK9700754.1"/>
    <property type="molecule type" value="Genomic_DNA"/>
</dbReference>
<dbReference type="Proteomes" id="UP001458880">
    <property type="component" value="Unassembled WGS sequence"/>
</dbReference>
<feature type="chain" id="PRO_5044717838" evidence="1">
    <location>
        <begin position="18"/>
        <end position="250"/>
    </location>
</feature>
<dbReference type="AlphaFoldDB" id="A0AAW1JD50"/>
<evidence type="ECO:0000313" key="2">
    <source>
        <dbReference type="EMBL" id="KAK9700753.1"/>
    </source>
</evidence>
<protein>
    <submittedName>
        <fullName evidence="2">Uncharacterized protein</fullName>
    </submittedName>
</protein>
<evidence type="ECO:0000313" key="3">
    <source>
        <dbReference type="Proteomes" id="UP001458880"/>
    </source>
</evidence>
<name>A0AAW1JD50_POPJA</name>
<reference evidence="2 3" key="2">
    <citation type="journal article" date="2024" name="BMC Genomics">
        <title>De novo assembly and annotation of Popillia japonica's genome with initial clues to its potential as an invasive pest.</title>
        <authorList>
            <person name="Cucini C."/>
            <person name="Boschi S."/>
            <person name="Funari R."/>
            <person name="Cardaioli E."/>
            <person name="Iannotti N."/>
            <person name="Marturano G."/>
            <person name="Paoli F."/>
            <person name="Bruttini M."/>
            <person name="Carapelli A."/>
            <person name="Frati F."/>
            <person name="Nardi F."/>
        </authorList>
    </citation>
    <scope>NUCLEOTIDE SEQUENCE [LARGE SCALE GENOMIC DNA]</scope>
    <source>
        <strain evidence="2">DMR45628</strain>
    </source>
</reference>
<sequence>MFLWLVSVLPSLYIVSSEQNWTWINTQLADDPRLQQLRQIARMHQAKVDITECIRRKENFPRKITPTLIVEYINVTVLGIAFYNDNTAKLLLSRISNETVAIDDSIDAIVQFPNNCLDRYFTATVFLFIDEFYYKQSNLSKTKILSIYYLNHYLLCNANESDIDIYLRLPHDDGSGYWHQVDAFDYDGLTSFFISESNQNICGSNLMWNLIYTPWIDQPIELKQFPSTETKTVDIFSRLSILLNPTAGRN</sequence>
<evidence type="ECO:0000256" key="1">
    <source>
        <dbReference type="SAM" id="SignalP"/>
    </source>
</evidence>
<keyword evidence="1" id="KW-0732">Signal</keyword>
<reference evidence="2" key="1">
    <citation type="submission" date="2023-05" db="EMBL/GenBank/DDBJ databases">
        <authorList>
            <person name="Nardi F."/>
            <person name="Carapelli A."/>
            <person name="Cucini C."/>
        </authorList>
    </citation>
    <scope>NUCLEOTIDE SEQUENCE</scope>
    <source>
        <strain evidence="2">DMR45628</strain>
        <tissue evidence="2">Testes</tissue>
    </source>
</reference>
<accession>A0AAW1JD50</accession>
<gene>
    <name evidence="2" type="ORF">QE152_g31042</name>
</gene>
<dbReference type="EMBL" id="JASPKY010000431">
    <property type="protein sequence ID" value="KAK9700753.1"/>
    <property type="molecule type" value="Genomic_DNA"/>
</dbReference>
<proteinExistence type="predicted"/>
<feature type="signal peptide" evidence="1">
    <location>
        <begin position="1"/>
        <end position="17"/>
    </location>
</feature>
<organism evidence="2 3">
    <name type="scientific">Popillia japonica</name>
    <name type="common">Japanese beetle</name>
    <dbReference type="NCBI Taxonomy" id="7064"/>
    <lineage>
        <taxon>Eukaryota</taxon>
        <taxon>Metazoa</taxon>
        <taxon>Ecdysozoa</taxon>
        <taxon>Arthropoda</taxon>
        <taxon>Hexapoda</taxon>
        <taxon>Insecta</taxon>
        <taxon>Pterygota</taxon>
        <taxon>Neoptera</taxon>
        <taxon>Endopterygota</taxon>
        <taxon>Coleoptera</taxon>
        <taxon>Polyphaga</taxon>
        <taxon>Scarabaeiformia</taxon>
        <taxon>Scarabaeidae</taxon>
        <taxon>Rutelinae</taxon>
        <taxon>Popillia</taxon>
    </lineage>
</organism>
<keyword evidence="3" id="KW-1185">Reference proteome</keyword>
<comment type="caution">
    <text evidence="2">The sequence shown here is derived from an EMBL/GenBank/DDBJ whole genome shotgun (WGS) entry which is preliminary data.</text>
</comment>